<evidence type="ECO:0000313" key="3">
    <source>
        <dbReference type="Proteomes" id="UP000193240"/>
    </source>
</evidence>
<protein>
    <submittedName>
        <fullName evidence="2">Uncharacterized protein</fullName>
    </submittedName>
</protein>
<dbReference type="OMA" id="RCMGING"/>
<dbReference type="InterPro" id="IPR052999">
    <property type="entry name" value="PTS1_Protein"/>
</dbReference>
<dbReference type="Proteomes" id="UP000193240">
    <property type="component" value="Unassembled WGS sequence"/>
</dbReference>
<dbReference type="STRING" id="105696.A0A1Y2LIC5"/>
<dbReference type="PANTHER" id="PTHR28180">
    <property type="entry name" value="CONSERVED MITOCHONDRIAL PROTEIN-RELATED"/>
    <property type="match status" value="1"/>
</dbReference>
<gene>
    <name evidence="2" type="ORF">B5807_11951</name>
</gene>
<evidence type="ECO:0000256" key="1">
    <source>
        <dbReference type="SAM" id="MobiDB-lite"/>
    </source>
</evidence>
<dbReference type="AlphaFoldDB" id="A0A1Y2LIC5"/>
<sequence>MKLSSTLKSVTTAAEARPEPTPAPPRIRDVFSKIEREAEARRLSLWSWLVVLTATTITMNSPESMTALFQHSSASKPLTEGVAIAEFMREVGLRCMGINGV</sequence>
<dbReference type="InParanoid" id="A0A1Y2LIC5"/>
<keyword evidence="3" id="KW-1185">Reference proteome</keyword>
<dbReference type="EMBL" id="KZ107865">
    <property type="protein sequence ID" value="OSS43480.1"/>
    <property type="molecule type" value="Genomic_DNA"/>
</dbReference>
<proteinExistence type="predicted"/>
<name>A0A1Y2LIC5_EPING</name>
<feature type="compositionally biased region" description="Polar residues" evidence="1">
    <location>
        <begin position="1"/>
        <end position="10"/>
    </location>
</feature>
<reference evidence="2 3" key="1">
    <citation type="journal article" date="2017" name="Genome Announc.">
        <title>Genome sequence of the saprophytic ascomycete Epicoccum nigrum ICMP 19927 strain isolated from New Zealand.</title>
        <authorList>
            <person name="Fokin M."/>
            <person name="Fleetwood D."/>
            <person name="Weir B.S."/>
            <person name="Villas-Boas S.G."/>
        </authorList>
    </citation>
    <scope>NUCLEOTIDE SEQUENCE [LARGE SCALE GENOMIC DNA]</scope>
    <source>
        <strain evidence="2 3">ICMP 19927</strain>
    </source>
</reference>
<organism evidence="2 3">
    <name type="scientific">Epicoccum nigrum</name>
    <name type="common">Soil fungus</name>
    <name type="synonym">Epicoccum purpurascens</name>
    <dbReference type="NCBI Taxonomy" id="105696"/>
    <lineage>
        <taxon>Eukaryota</taxon>
        <taxon>Fungi</taxon>
        <taxon>Dikarya</taxon>
        <taxon>Ascomycota</taxon>
        <taxon>Pezizomycotina</taxon>
        <taxon>Dothideomycetes</taxon>
        <taxon>Pleosporomycetidae</taxon>
        <taxon>Pleosporales</taxon>
        <taxon>Pleosporineae</taxon>
        <taxon>Didymellaceae</taxon>
        <taxon>Epicoccum</taxon>
    </lineage>
</organism>
<accession>A0A1Y2LIC5</accession>
<dbReference type="PANTHER" id="PTHR28180:SF2">
    <property type="entry name" value="PEROXISOMAL PROTEIN 2"/>
    <property type="match status" value="1"/>
</dbReference>
<evidence type="ECO:0000313" key="2">
    <source>
        <dbReference type="EMBL" id="OSS43480.1"/>
    </source>
</evidence>
<feature type="region of interest" description="Disordered" evidence="1">
    <location>
        <begin position="1"/>
        <end position="25"/>
    </location>
</feature>